<dbReference type="RefSeq" id="WP_136081695.1">
    <property type="nucleotide sequence ID" value="NZ_CAAHFG010000003.1"/>
</dbReference>
<reference evidence="3 4" key="1">
    <citation type="submission" date="2019-04" db="EMBL/GenBank/DDBJ databases">
        <authorList>
            <person name="Van Vliet M D."/>
        </authorList>
    </citation>
    <scope>NUCLEOTIDE SEQUENCE [LARGE SCALE GENOMIC DNA]</scope>
    <source>
        <strain evidence="3 4">F1</strain>
    </source>
</reference>
<name>A0A6C2U8E6_PONDE</name>
<keyword evidence="2" id="KW-1133">Transmembrane helix</keyword>
<evidence type="ECO:0000256" key="1">
    <source>
        <dbReference type="SAM" id="MobiDB-lite"/>
    </source>
</evidence>
<protein>
    <submittedName>
        <fullName evidence="3">Uncharacterized protein</fullName>
    </submittedName>
</protein>
<evidence type="ECO:0000313" key="3">
    <source>
        <dbReference type="EMBL" id="VGO16149.1"/>
    </source>
</evidence>
<sequence length="238" mass="26221">MDSVIVTNYLTITNMVTMYSPEVAGQVAEKSINGFVTFSAWLIGLVGLLLVIMAVRYAIDKGKLDAVASEIKDQRRDLDDIIEANKKTSGQNEKISANLVLNEEITINHFATLWASLGMEYQSKDNHSQAIILYLNELEILSSSAAKHVPECIDCLLRLIGSFKLIKESQPEGVGQLVSFITRPDKQVDLNSIVSNINETKDSKAIELMAQVMDFFSNPPTEPSPQAPSPESHPEAPE</sequence>
<dbReference type="EMBL" id="CAAHFG010000003">
    <property type="protein sequence ID" value="VGO16149.1"/>
    <property type="molecule type" value="Genomic_DNA"/>
</dbReference>
<evidence type="ECO:0000313" key="4">
    <source>
        <dbReference type="Proteomes" id="UP000366872"/>
    </source>
</evidence>
<dbReference type="Proteomes" id="UP000366872">
    <property type="component" value="Unassembled WGS sequence"/>
</dbReference>
<gene>
    <name evidence="3" type="ORF">PDESU_04739</name>
</gene>
<proteinExistence type="predicted"/>
<feature type="transmembrane region" description="Helical" evidence="2">
    <location>
        <begin position="38"/>
        <end position="59"/>
    </location>
</feature>
<keyword evidence="2" id="KW-0812">Transmembrane</keyword>
<organism evidence="3 4">
    <name type="scientific">Pontiella desulfatans</name>
    <dbReference type="NCBI Taxonomy" id="2750659"/>
    <lineage>
        <taxon>Bacteria</taxon>
        <taxon>Pseudomonadati</taxon>
        <taxon>Kiritimatiellota</taxon>
        <taxon>Kiritimatiellia</taxon>
        <taxon>Kiritimatiellales</taxon>
        <taxon>Pontiellaceae</taxon>
        <taxon>Pontiella</taxon>
    </lineage>
</organism>
<feature type="region of interest" description="Disordered" evidence="1">
    <location>
        <begin position="216"/>
        <end position="238"/>
    </location>
</feature>
<keyword evidence="2" id="KW-0472">Membrane</keyword>
<accession>A0A6C2U8E6</accession>
<evidence type="ECO:0000256" key="2">
    <source>
        <dbReference type="SAM" id="Phobius"/>
    </source>
</evidence>
<keyword evidence="4" id="KW-1185">Reference proteome</keyword>
<dbReference type="AlphaFoldDB" id="A0A6C2U8E6"/>